<dbReference type="EMBL" id="AODF01000005">
    <property type="protein sequence ID" value="EUJ33401.1"/>
    <property type="molecule type" value="Genomic_DNA"/>
</dbReference>
<evidence type="ECO:0000259" key="2">
    <source>
        <dbReference type="Pfam" id="PF08240"/>
    </source>
</evidence>
<evidence type="ECO:0000313" key="3">
    <source>
        <dbReference type="EMBL" id="EUJ33401.1"/>
    </source>
</evidence>
<dbReference type="Pfam" id="PF08240">
    <property type="entry name" value="ADH_N"/>
    <property type="match status" value="1"/>
</dbReference>
<name>A0ABN0RHK7_9LIST</name>
<feature type="domain" description="Alcohol dehydrogenase-like N-terminal" evidence="2">
    <location>
        <begin position="28"/>
        <end position="90"/>
    </location>
</feature>
<organism evidence="3 4">
    <name type="scientific">Listeria floridensis FSL S10-1187</name>
    <dbReference type="NCBI Taxonomy" id="1265817"/>
    <lineage>
        <taxon>Bacteria</taxon>
        <taxon>Bacillati</taxon>
        <taxon>Bacillota</taxon>
        <taxon>Bacilli</taxon>
        <taxon>Bacillales</taxon>
        <taxon>Listeriaceae</taxon>
        <taxon>Listeria</taxon>
    </lineage>
</organism>
<dbReference type="InterPro" id="IPR011032">
    <property type="entry name" value="GroES-like_sf"/>
</dbReference>
<dbReference type="Proteomes" id="UP000019249">
    <property type="component" value="Unassembled WGS sequence"/>
</dbReference>
<accession>A0ABN0RHK7</accession>
<comment type="caution">
    <text evidence="3">The sequence shown here is derived from an EMBL/GenBank/DDBJ whole genome shotgun (WGS) entry which is preliminary data.</text>
</comment>
<keyword evidence="1" id="KW-0560">Oxidoreductase</keyword>
<dbReference type="RefSeq" id="WP_036096356.1">
    <property type="nucleotide sequence ID" value="NZ_AODF01000005.1"/>
</dbReference>
<dbReference type="Gene3D" id="3.90.180.10">
    <property type="entry name" value="Medium-chain alcohol dehydrogenases, catalytic domain"/>
    <property type="match status" value="1"/>
</dbReference>
<sequence length="96" mass="10869">MKAVIMNQYGDSQVLEYVEDFPKPELKADDVLIEVKAAAVNPIDWKMRQGYLKEMIEIPFPFILGLDVSGVVKEVGKEVTMFKIGDEVYARADTSR</sequence>
<dbReference type="InterPro" id="IPR044626">
    <property type="entry name" value="AOR-like"/>
</dbReference>
<protein>
    <recommendedName>
        <fullName evidence="2">Alcohol dehydrogenase-like N-terminal domain-containing protein</fullName>
    </recommendedName>
</protein>
<dbReference type="InterPro" id="IPR013154">
    <property type="entry name" value="ADH-like_N"/>
</dbReference>
<evidence type="ECO:0000256" key="1">
    <source>
        <dbReference type="ARBA" id="ARBA00023002"/>
    </source>
</evidence>
<feature type="non-terminal residue" evidence="3">
    <location>
        <position position="96"/>
    </location>
</feature>
<evidence type="ECO:0000313" key="4">
    <source>
        <dbReference type="Proteomes" id="UP000019249"/>
    </source>
</evidence>
<dbReference type="PANTHER" id="PTHR44573">
    <property type="entry name" value="NADPH-DEPENDENT ALKENAL/ONE OXIDOREDUCTASE, CHLOROPLASTIC"/>
    <property type="match status" value="1"/>
</dbReference>
<keyword evidence="4" id="KW-1185">Reference proteome</keyword>
<reference evidence="3 4" key="1">
    <citation type="journal article" date="2014" name="Int. J. Syst. Evol. Microbiol.">
        <title>Listeria floridensis sp. nov., Listeria aquatica sp. nov., Listeria cornellensis sp. nov., Listeria riparia sp. nov. and Listeria grandensis sp. nov., from agricultural and natural environments.</title>
        <authorList>
            <person name="den Bakker H.C."/>
            <person name="Warchocki S."/>
            <person name="Wright E.M."/>
            <person name="Allred A.F."/>
            <person name="Ahlstrom C."/>
            <person name="Manuel C.S."/>
            <person name="Stasiewicz M.J."/>
            <person name="Burrell A."/>
            <person name="Roof S."/>
            <person name="Strawn L."/>
            <person name="Fortes E.D."/>
            <person name="Nightingale K.K."/>
            <person name="Kephart D."/>
            <person name="Wiedmann M."/>
        </authorList>
    </citation>
    <scope>NUCLEOTIDE SEQUENCE [LARGE SCALE GENOMIC DNA]</scope>
    <source>
        <strain evidence="3 4">FSL S10-1187</strain>
    </source>
</reference>
<gene>
    <name evidence="3" type="ORF">MFLO_03685</name>
</gene>
<dbReference type="PANTHER" id="PTHR44573:SF1">
    <property type="entry name" value="NADPH-DEPENDENT ALKENAL_ONE OXIDOREDUCTASE, CHLOROPLASTIC"/>
    <property type="match status" value="1"/>
</dbReference>
<dbReference type="SUPFAM" id="SSF50129">
    <property type="entry name" value="GroES-like"/>
    <property type="match status" value="1"/>
</dbReference>
<proteinExistence type="predicted"/>